<sequence>MGWTSERGKIAMVRPSLQHFGCVRDLGPLPGLRCSRPAHAFPARQGFLGEVGESDLRARGEPVVRRQDRDTSFDDQGFMVQPGQVVERRVQQGDVGAAVADVIGAVGGSAEQDVHLARVGPAGVGGQDAGQEVRITARLDHQAQVSLLIAATRTRRSGSTTSRWHERHRVRRRGDDAAGSAVSEVGVPPDDRPRSFGELLLR</sequence>
<proteinExistence type="predicted"/>
<name>A0A7X0U142_9ACTN</name>
<feature type="compositionally biased region" description="Basic and acidic residues" evidence="1">
    <location>
        <begin position="189"/>
        <end position="202"/>
    </location>
</feature>
<evidence type="ECO:0000256" key="1">
    <source>
        <dbReference type="SAM" id="MobiDB-lite"/>
    </source>
</evidence>
<comment type="caution">
    <text evidence="2">The sequence shown here is derived from an EMBL/GenBank/DDBJ whole genome shotgun (WGS) entry which is preliminary data.</text>
</comment>
<dbReference type="Proteomes" id="UP000565579">
    <property type="component" value="Unassembled WGS sequence"/>
</dbReference>
<organism evidence="2 3">
    <name type="scientific">Nonomuraea rubra</name>
    <dbReference type="NCBI Taxonomy" id="46180"/>
    <lineage>
        <taxon>Bacteria</taxon>
        <taxon>Bacillati</taxon>
        <taxon>Actinomycetota</taxon>
        <taxon>Actinomycetes</taxon>
        <taxon>Streptosporangiales</taxon>
        <taxon>Streptosporangiaceae</taxon>
        <taxon>Nonomuraea</taxon>
    </lineage>
</organism>
<dbReference type="EMBL" id="JACHMI010000001">
    <property type="protein sequence ID" value="MBB6551281.1"/>
    <property type="molecule type" value="Genomic_DNA"/>
</dbReference>
<reference evidence="2 3" key="1">
    <citation type="submission" date="2020-08" db="EMBL/GenBank/DDBJ databases">
        <title>Sequencing the genomes of 1000 actinobacteria strains.</title>
        <authorList>
            <person name="Klenk H.-P."/>
        </authorList>
    </citation>
    <scope>NUCLEOTIDE SEQUENCE [LARGE SCALE GENOMIC DNA]</scope>
    <source>
        <strain evidence="2 3">DSM 43768</strain>
    </source>
</reference>
<gene>
    <name evidence="2" type="ORF">HD593_006076</name>
</gene>
<dbReference type="AlphaFoldDB" id="A0A7X0U142"/>
<protein>
    <submittedName>
        <fullName evidence="2">Uncharacterized protein</fullName>
    </submittedName>
</protein>
<evidence type="ECO:0000313" key="3">
    <source>
        <dbReference type="Proteomes" id="UP000565579"/>
    </source>
</evidence>
<keyword evidence="3" id="KW-1185">Reference proteome</keyword>
<accession>A0A7X0U142</accession>
<evidence type="ECO:0000313" key="2">
    <source>
        <dbReference type="EMBL" id="MBB6551281.1"/>
    </source>
</evidence>
<feature type="region of interest" description="Disordered" evidence="1">
    <location>
        <begin position="154"/>
        <end position="202"/>
    </location>
</feature>